<evidence type="ECO:0000256" key="1">
    <source>
        <dbReference type="SAM" id="MobiDB-lite"/>
    </source>
</evidence>
<keyword evidence="2" id="KW-0472">Membrane</keyword>
<proteinExistence type="predicted"/>
<feature type="transmembrane region" description="Helical" evidence="2">
    <location>
        <begin position="74"/>
        <end position="97"/>
    </location>
</feature>
<keyword evidence="2" id="KW-1133">Transmembrane helix</keyword>
<keyword evidence="3" id="KW-1185">Reference proteome</keyword>
<protein>
    <submittedName>
        <fullName evidence="4">Uncharacterized protein LOC111132367</fullName>
    </submittedName>
</protein>
<dbReference type="RefSeq" id="XP_022335878.1">
    <property type="nucleotide sequence ID" value="XM_022480170.1"/>
</dbReference>
<feature type="compositionally biased region" description="Polar residues" evidence="1">
    <location>
        <begin position="12"/>
        <end position="41"/>
    </location>
</feature>
<sequence>MTDDDFEVMRRLTTTAPPSTASIDRSSHPTTRAAAQTNVPKQTVTVPQGGALHVRGNGTIENLSVDSGLSTEEIAGIAAAGAATLLGLCCLIFGMLYKRQKRKKEVDPEEKRNEVSASK</sequence>
<reference evidence="4" key="1">
    <citation type="submission" date="2025-08" db="UniProtKB">
        <authorList>
            <consortium name="RefSeq"/>
        </authorList>
    </citation>
    <scope>IDENTIFICATION</scope>
    <source>
        <tissue evidence="4">Whole sample</tissue>
    </source>
</reference>
<evidence type="ECO:0000313" key="3">
    <source>
        <dbReference type="Proteomes" id="UP000694844"/>
    </source>
</evidence>
<evidence type="ECO:0000256" key="2">
    <source>
        <dbReference type="SAM" id="Phobius"/>
    </source>
</evidence>
<evidence type="ECO:0000313" key="4">
    <source>
        <dbReference type="RefSeq" id="XP_022335878.1"/>
    </source>
</evidence>
<accession>A0A8B8E8E6</accession>
<feature type="region of interest" description="Disordered" evidence="1">
    <location>
        <begin position="11"/>
        <end position="41"/>
    </location>
</feature>
<dbReference type="KEGG" id="cvn:111132367"/>
<gene>
    <name evidence="4" type="primary">LOC111132367</name>
</gene>
<keyword evidence="2" id="KW-0812">Transmembrane</keyword>
<organism evidence="3 4">
    <name type="scientific">Crassostrea virginica</name>
    <name type="common">Eastern oyster</name>
    <dbReference type="NCBI Taxonomy" id="6565"/>
    <lineage>
        <taxon>Eukaryota</taxon>
        <taxon>Metazoa</taxon>
        <taxon>Spiralia</taxon>
        <taxon>Lophotrochozoa</taxon>
        <taxon>Mollusca</taxon>
        <taxon>Bivalvia</taxon>
        <taxon>Autobranchia</taxon>
        <taxon>Pteriomorphia</taxon>
        <taxon>Ostreida</taxon>
        <taxon>Ostreoidea</taxon>
        <taxon>Ostreidae</taxon>
        <taxon>Crassostrea</taxon>
    </lineage>
</organism>
<dbReference type="AlphaFoldDB" id="A0A8B8E8E6"/>
<dbReference type="GeneID" id="111132367"/>
<dbReference type="Proteomes" id="UP000694844">
    <property type="component" value="Chromosome 5"/>
</dbReference>
<name>A0A8B8E8E6_CRAVI</name>